<protein>
    <recommendedName>
        <fullName evidence="1">STAS domain-containing protein</fullName>
    </recommendedName>
</protein>
<dbReference type="OrthoDB" id="4198771at2"/>
<accession>A0A0W7X5I3</accession>
<dbReference type="RefSeq" id="WP_157882462.1">
    <property type="nucleotide sequence ID" value="NZ_LOCL01000032.1"/>
</dbReference>
<evidence type="ECO:0000313" key="2">
    <source>
        <dbReference type="EMBL" id="KUF18072.1"/>
    </source>
</evidence>
<dbReference type="Proteomes" id="UP000054804">
    <property type="component" value="Unassembled WGS sequence"/>
</dbReference>
<evidence type="ECO:0000313" key="3">
    <source>
        <dbReference type="Proteomes" id="UP000054804"/>
    </source>
</evidence>
<evidence type="ECO:0000259" key="1">
    <source>
        <dbReference type="PROSITE" id="PS50801"/>
    </source>
</evidence>
<gene>
    <name evidence="2" type="ORF">AT728_20835</name>
</gene>
<comment type="caution">
    <text evidence="2">The sequence shown here is derived from an EMBL/GenBank/DDBJ whole genome shotgun (WGS) entry which is preliminary data.</text>
</comment>
<dbReference type="CDD" id="cd07043">
    <property type="entry name" value="STAS_anti-anti-sigma_factors"/>
    <property type="match status" value="1"/>
</dbReference>
<dbReference type="Pfam" id="PF01740">
    <property type="entry name" value="STAS"/>
    <property type="match status" value="1"/>
</dbReference>
<dbReference type="PANTHER" id="PTHR33495:SF2">
    <property type="entry name" value="ANTI-SIGMA FACTOR ANTAGONIST TM_1081-RELATED"/>
    <property type="match status" value="1"/>
</dbReference>
<dbReference type="EMBL" id="LOCL01000032">
    <property type="protein sequence ID" value="KUF18072.1"/>
    <property type="molecule type" value="Genomic_DNA"/>
</dbReference>
<dbReference type="AlphaFoldDB" id="A0A0W7X5I3"/>
<dbReference type="PROSITE" id="PS50801">
    <property type="entry name" value="STAS"/>
    <property type="match status" value="1"/>
</dbReference>
<sequence>MVSDRQSIDVTRQQRVAVVFFRDELDLKDTAEATLALSRALTDTSTAGTLLDLSGLTFADSTQLNVILRAHAEHQDALRPFVLAGPYRSGVARLLEVTGVTDVLDLSDTVEDGIRRVHLLCDTARASAPEDTRH</sequence>
<dbReference type="PANTHER" id="PTHR33495">
    <property type="entry name" value="ANTI-SIGMA FACTOR ANTAGONIST TM_1081-RELATED-RELATED"/>
    <property type="match status" value="1"/>
</dbReference>
<dbReference type="SUPFAM" id="SSF52091">
    <property type="entry name" value="SpoIIaa-like"/>
    <property type="match status" value="1"/>
</dbReference>
<proteinExistence type="predicted"/>
<keyword evidence="3" id="KW-1185">Reference proteome</keyword>
<reference evidence="2 3" key="1">
    <citation type="submission" date="2015-12" db="EMBL/GenBank/DDBJ databases">
        <title>Draft genome sequence of Streptomyces silvensis ATCC 53525, a producer of novel hormone antagonists.</title>
        <authorList>
            <person name="Johnston C.W."/>
            <person name="Li Y."/>
            <person name="Magarvey N.A."/>
        </authorList>
    </citation>
    <scope>NUCLEOTIDE SEQUENCE [LARGE SCALE GENOMIC DNA]</scope>
    <source>
        <strain evidence="2 3">ATCC 53525</strain>
    </source>
</reference>
<dbReference type="InterPro" id="IPR002645">
    <property type="entry name" value="STAS_dom"/>
</dbReference>
<dbReference type="Gene3D" id="3.30.750.24">
    <property type="entry name" value="STAS domain"/>
    <property type="match status" value="1"/>
</dbReference>
<dbReference type="InterPro" id="IPR036513">
    <property type="entry name" value="STAS_dom_sf"/>
</dbReference>
<feature type="domain" description="STAS" evidence="1">
    <location>
        <begin position="6"/>
        <end position="117"/>
    </location>
</feature>
<dbReference type="GO" id="GO:0043856">
    <property type="term" value="F:anti-sigma factor antagonist activity"/>
    <property type="evidence" value="ECO:0007669"/>
    <property type="project" value="TreeGrafter"/>
</dbReference>
<organism evidence="2 3">
    <name type="scientific">Streptomyces silvensis</name>
    <dbReference type="NCBI Taxonomy" id="1765722"/>
    <lineage>
        <taxon>Bacteria</taxon>
        <taxon>Bacillati</taxon>
        <taxon>Actinomycetota</taxon>
        <taxon>Actinomycetes</taxon>
        <taxon>Kitasatosporales</taxon>
        <taxon>Streptomycetaceae</taxon>
        <taxon>Streptomyces</taxon>
    </lineage>
</organism>
<name>A0A0W7X5I3_9ACTN</name>
<dbReference type="STRING" id="1765722.AT728_20835"/>